<feature type="transmembrane region" description="Helical" evidence="6">
    <location>
        <begin position="90"/>
        <end position="111"/>
    </location>
</feature>
<reference evidence="7" key="2">
    <citation type="submission" date="2021-01" db="EMBL/GenBank/DDBJ databases">
        <authorList>
            <person name="Schikora-Tamarit M.A."/>
        </authorList>
    </citation>
    <scope>NUCLEOTIDE SEQUENCE</scope>
    <source>
        <strain evidence="7">CBS6075</strain>
    </source>
</reference>
<evidence type="ECO:0000256" key="1">
    <source>
        <dbReference type="ARBA" id="ARBA00004141"/>
    </source>
</evidence>
<feature type="transmembrane region" description="Helical" evidence="6">
    <location>
        <begin position="208"/>
        <end position="226"/>
    </location>
</feature>
<keyword evidence="3 6" id="KW-0812">Transmembrane</keyword>
<dbReference type="GeneID" id="70238206"/>
<dbReference type="InterPro" id="IPR000791">
    <property type="entry name" value="Gpr1/Fun34/SatP-like"/>
</dbReference>
<organism evidence="7 8">
    <name type="scientific">Ogataea philodendri</name>
    <dbReference type="NCBI Taxonomy" id="1378263"/>
    <lineage>
        <taxon>Eukaryota</taxon>
        <taxon>Fungi</taxon>
        <taxon>Dikarya</taxon>
        <taxon>Ascomycota</taxon>
        <taxon>Saccharomycotina</taxon>
        <taxon>Pichiomycetes</taxon>
        <taxon>Pichiales</taxon>
        <taxon>Pichiaceae</taxon>
        <taxon>Ogataea</taxon>
    </lineage>
</organism>
<sequence>MSEIISNSETAVHNEPHDEKARAIAPVSTGPQYVVYPPRTGLLRVSYYKKSDQWRPYPTSCAAGLALSGITLFSLGLILCQANSVTNPAILSGSFFFASGLVQIITGIWAIVDNNLFGSVLLLCYGAFFTSFGAIVTDVMGVEDYYANTSDYDNALGIYLSAWTVFDFFLFTATFKSTIPLFVLTFCKWFFMLLYTIATFGEHEGCKVASGVFCFLTSMCAFYGVYDGLSSAANSYAPVPETKWLRMPGAWNEPEPDKIPLV</sequence>
<keyword evidence="5 6" id="KW-0472">Membrane</keyword>
<evidence type="ECO:0000256" key="4">
    <source>
        <dbReference type="ARBA" id="ARBA00022989"/>
    </source>
</evidence>
<evidence type="ECO:0000256" key="6">
    <source>
        <dbReference type="SAM" id="Phobius"/>
    </source>
</evidence>
<dbReference type="RefSeq" id="XP_046059165.1">
    <property type="nucleotide sequence ID" value="XM_046207509.1"/>
</dbReference>
<gene>
    <name evidence="7" type="ORF">OGAPHI_006242</name>
</gene>
<dbReference type="EMBL" id="JAEUBE010000414">
    <property type="protein sequence ID" value="KAH3662061.1"/>
    <property type="molecule type" value="Genomic_DNA"/>
</dbReference>
<dbReference type="GO" id="GO:0015123">
    <property type="term" value="F:acetate transmembrane transporter activity"/>
    <property type="evidence" value="ECO:0007669"/>
    <property type="project" value="TreeGrafter"/>
</dbReference>
<feature type="transmembrane region" description="Helical" evidence="6">
    <location>
        <begin position="57"/>
        <end position="78"/>
    </location>
</feature>
<evidence type="ECO:0000256" key="2">
    <source>
        <dbReference type="ARBA" id="ARBA00005587"/>
    </source>
</evidence>
<accession>A0A9P8T1U6</accession>
<name>A0A9P8T1U6_9ASCO</name>
<comment type="caution">
    <text evidence="7">The sequence shown here is derived from an EMBL/GenBank/DDBJ whole genome shotgun (WGS) entry which is preliminary data.</text>
</comment>
<dbReference type="GO" id="GO:0005886">
    <property type="term" value="C:plasma membrane"/>
    <property type="evidence" value="ECO:0007669"/>
    <property type="project" value="TreeGrafter"/>
</dbReference>
<dbReference type="InterPro" id="IPR051633">
    <property type="entry name" value="AceTr"/>
</dbReference>
<protein>
    <submittedName>
        <fullName evidence="7">Uncharacterized protein</fullName>
    </submittedName>
</protein>
<comment type="subcellular location">
    <subcellularLocation>
        <location evidence="1">Membrane</location>
        <topology evidence="1">Multi-pass membrane protein</topology>
    </subcellularLocation>
</comment>
<evidence type="ECO:0000313" key="7">
    <source>
        <dbReference type="EMBL" id="KAH3662061.1"/>
    </source>
</evidence>
<keyword evidence="4 6" id="KW-1133">Transmembrane helix</keyword>
<dbReference type="Proteomes" id="UP000769157">
    <property type="component" value="Unassembled WGS sequence"/>
</dbReference>
<comment type="similarity">
    <text evidence="2">Belongs to the acetate uptake transporter (AceTr) (TC 2.A.96) family.</text>
</comment>
<feature type="transmembrane region" description="Helical" evidence="6">
    <location>
        <begin position="117"/>
        <end position="136"/>
    </location>
</feature>
<keyword evidence="8" id="KW-1185">Reference proteome</keyword>
<reference evidence="7" key="1">
    <citation type="journal article" date="2021" name="Open Biol.">
        <title>Shared evolutionary footprints suggest mitochondrial oxidative damage underlies multiple complex I losses in fungi.</title>
        <authorList>
            <person name="Schikora-Tamarit M.A."/>
            <person name="Marcet-Houben M."/>
            <person name="Nosek J."/>
            <person name="Gabaldon T."/>
        </authorList>
    </citation>
    <scope>NUCLEOTIDE SEQUENCE</scope>
    <source>
        <strain evidence="7">CBS6075</strain>
    </source>
</reference>
<evidence type="ECO:0000313" key="8">
    <source>
        <dbReference type="Proteomes" id="UP000769157"/>
    </source>
</evidence>
<feature type="transmembrane region" description="Helical" evidence="6">
    <location>
        <begin position="181"/>
        <end position="201"/>
    </location>
</feature>
<feature type="transmembrane region" description="Helical" evidence="6">
    <location>
        <begin position="156"/>
        <end position="175"/>
    </location>
</feature>
<evidence type="ECO:0000256" key="3">
    <source>
        <dbReference type="ARBA" id="ARBA00022692"/>
    </source>
</evidence>
<dbReference type="PANTHER" id="PTHR31123">
    <property type="entry name" value="ACCUMULATION OF DYADS PROTEIN 2-RELATED"/>
    <property type="match status" value="1"/>
</dbReference>
<dbReference type="PANTHER" id="PTHR31123:SF7">
    <property type="entry name" value="MARVEL DOMAIN-CONTAINING PROTEIN"/>
    <property type="match status" value="1"/>
</dbReference>
<evidence type="ECO:0000256" key="5">
    <source>
        <dbReference type="ARBA" id="ARBA00023136"/>
    </source>
</evidence>
<dbReference type="AlphaFoldDB" id="A0A9P8T1U6"/>
<dbReference type="Pfam" id="PF01184">
    <property type="entry name" value="Gpr1_Fun34_YaaH"/>
    <property type="match status" value="1"/>
</dbReference>
<proteinExistence type="inferred from homology"/>
<dbReference type="OrthoDB" id="3648309at2759"/>